<dbReference type="Pfam" id="PF00072">
    <property type="entry name" value="Response_reg"/>
    <property type="match status" value="1"/>
</dbReference>
<evidence type="ECO:0000256" key="3">
    <source>
        <dbReference type="ARBA" id="ARBA00023015"/>
    </source>
</evidence>
<keyword evidence="1" id="KW-0547">Nucleotide-binding</keyword>
<feature type="region of interest" description="Disordered" evidence="7">
    <location>
        <begin position="402"/>
        <end position="430"/>
    </location>
</feature>
<dbReference type="Gene3D" id="1.10.8.60">
    <property type="match status" value="1"/>
</dbReference>
<dbReference type="Gene3D" id="3.40.50.300">
    <property type="entry name" value="P-loop containing nucleotide triphosphate hydrolases"/>
    <property type="match status" value="1"/>
</dbReference>
<dbReference type="InterPro" id="IPR002078">
    <property type="entry name" value="Sigma_54_int"/>
</dbReference>
<dbReference type="Pfam" id="PF25601">
    <property type="entry name" value="AAA_lid_14"/>
    <property type="match status" value="1"/>
</dbReference>
<dbReference type="InterPro" id="IPR058031">
    <property type="entry name" value="AAA_lid_NorR"/>
</dbReference>
<dbReference type="Pfam" id="PF00158">
    <property type="entry name" value="Sigma54_activat"/>
    <property type="match status" value="1"/>
</dbReference>
<dbReference type="FunFam" id="3.40.50.300:FF:000006">
    <property type="entry name" value="DNA-binding transcriptional regulator NtrC"/>
    <property type="match status" value="1"/>
</dbReference>
<dbReference type="SUPFAM" id="SSF52172">
    <property type="entry name" value="CheY-like"/>
    <property type="match status" value="1"/>
</dbReference>
<dbReference type="PROSITE" id="PS50110">
    <property type="entry name" value="RESPONSE_REGULATORY"/>
    <property type="match status" value="1"/>
</dbReference>
<organism evidence="10 11">
    <name type="scientific">Pseudoalteromonas peptidolytica F12-50-A1</name>
    <dbReference type="NCBI Taxonomy" id="1315280"/>
    <lineage>
        <taxon>Bacteria</taxon>
        <taxon>Pseudomonadati</taxon>
        <taxon>Pseudomonadota</taxon>
        <taxon>Gammaproteobacteria</taxon>
        <taxon>Alteromonadales</taxon>
        <taxon>Pseudoalteromonadaceae</taxon>
        <taxon>Pseudoalteromonas</taxon>
    </lineage>
</organism>
<dbReference type="PROSITE" id="PS50045">
    <property type="entry name" value="SIGMA54_INTERACT_4"/>
    <property type="match status" value="1"/>
</dbReference>
<dbReference type="InterPro" id="IPR002197">
    <property type="entry name" value="HTH_Fis"/>
</dbReference>
<dbReference type="Gene3D" id="1.10.10.60">
    <property type="entry name" value="Homeodomain-like"/>
    <property type="match status" value="1"/>
</dbReference>
<dbReference type="GO" id="GO:0006355">
    <property type="term" value="P:regulation of DNA-templated transcription"/>
    <property type="evidence" value="ECO:0007669"/>
    <property type="project" value="InterPro"/>
</dbReference>
<keyword evidence="5" id="KW-0804">Transcription</keyword>
<keyword evidence="6" id="KW-0597">Phosphoprotein</keyword>
<dbReference type="SMART" id="SM00382">
    <property type="entry name" value="AAA"/>
    <property type="match status" value="1"/>
</dbReference>
<proteinExistence type="predicted"/>
<accession>A0A8I0MY38</accession>
<sequence length="484" mass="53804">MEPIHNITLLFVDDEPLILRSLIRALRDEPYEVLTANSGEEGLALLEERPIDVVISDKMMPNMSGIEFLGEVAERYPDTLRIMLTAYTDLDGLIHAINQGKVWGYLQKPFEVDSIKLTIEQAIQTKMLIAERNMLRSSLARYKSEYRTGFHRFVGDSIAMQTVYRAIEKAGPSRANVFITGPSGTGKELAAEAIHHSSERSNEPFICLNCAAIPKDLMESEIFGHIKGAFSGAIANRDGAASEADGGTLFLDELGEMDIALQAKILRFVQTGSFQKVGSAKTEKVDVRFVCATNRDPYQAIADNHLREDLYYRLNVISIDLPPLHDRGRDVLLLAQHFLQRFSELENKIFVGFSDRAEQLILQFDWPGNVRQLENFVHSIVVMSDGPLIDYDVVQAHLPGDTPTPLVTKTEPNPKAADIPPIGQGSTSIQKESKNVAPLAEVERVAIEQALLLCDDNVVKAASLLEVSPSTLYRKIQQWSEATS</sequence>
<dbReference type="PROSITE" id="PS00688">
    <property type="entry name" value="SIGMA54_INTERACT_3"/>
    <property type="match status" value="1"/>
</dbReference>
<dbReference type="Pfam" id="PF02954">
    <property type="entry name" value="HTH_8"/>
    <property type="match status" value="1"/>
</dbReference>
<evidence type="ECO:0000259" key="9">
    <source>
        <dbReference type="PROSITE" id="PS50110"/>
    </source>
</evidence>
<evidence type="ECO:0000256" key="2">
    <source>
        <dbReference type="ARBA" id="ARBA00022840"/>
    </source>
</evidence>
<evidence type="ECO:0000259" key="8">
    <source>
        <dbReference type="PROSITE" id="PS50045"/>
    </source>
</evidence>
<dbReference type="SUPFAM" id="SSF52540">
    <property type="entry name" value="P-loop containing nucleoside triphosphate hydrolases"/>
    <property type="match status" value="1"/>
</dbReference>
<evidence type="ECO:0008006" key="12">
    <source>
        <dbReference type="Google" id="ProtNLM"/>
    </source>
</evidence>
<keyword evidence="11" id="KW-1185">Reference proteome</keyword>
<dbReference type="CDD" id="cd17569">
    <property type="entry name" value="REC_HupR-like"/>
    <property type="match status" value="1"/>
</dbReference>
<evidence type="ECO:0000256" key="7">
    <source>
        <dbReference type="SAM" id="MobiDB-lite"/>
    </source>
</evidence>
<dbReference type="PROSITE" id="PS00676">
    <property type="entry name" value="SIGMA54_INTERACT_2"/>
    <property type="match status" value="1"/>
</dbReference>
<dbReference type="PANTHER" id="PTHR32071:SF117">
    <property type="entry name" value="PTS-DEPENDENT DIHYDROXYACETONE KINASE OPERON REGULATORY PROTEIN-RELATED"/>
    <property type="match status" value="1"/>
</dbReference>
<reference evidence="10 11" key="1">
    <citation type="submission" date="2015-06" db="EMBL/GenBank/DDBJ databases">
        <title>Genome sequence of Pseudoalteromonas peptidolytica.</title>
        <authorList>
            <person name="Xie B.-B."/>
            <person name="Rong J.-C."/>
            <person name="Qin Q.-L."/>
            <person name="Zhang Y.-Z."/>
        </authorList>
    </citation>
    <scope>NUCLEOTIDE SEQUENCE [LARGE SCALE GENOMIC DNA]</scope>
    <source>
        <strain evidence="10 11">F12-50-A1</strain>
    </source>
</reference>
<dbReference type="AlphaFoldDB" id="A0A8I0MY38"/>
<dbReference type="InterPro" id="IPR027417">
    <property type="entry name" value="P-loop_NTPase"/>
</dbReference>
<keyword evidence="3" id="KW-0805">Transcription regulation</keyword>
<dbReference type="InterPro" id="IPR003593">
    <property type="entry name" value="AAA+_ATPase"/>
</dbReference>
<dbReference type="CDD" id="cd00009">
    <property type="entry name" value="AAA"/>
    <property type="match status" value="1"/>
</dbReference>
<evidence type="ECO:0000313" key="10">
    <source>
        <dbReference type="EMBL" id="MBE0347443.1"/>
    </source>
</evidence>
<dbReference type="Gene3D" id="3.40.50.2300">
    <property type="match status" value="1"/>
</dbReference>
<dbReference type="InterPro" id="IPR001789">
    <property type="entry name" value="Sig_transdc_resp-reg_receiver"/>
</dbReference>
<dbReference type="EMBL" id="AQHF01000026">
    <property type="protein sequence ID" value="MBE0347443.1"/>
    <property type="molecule type" value="Genomic_DNA"/>
</dbReference>
<evidence type="ECO:0000256" key="5">
    <source>
        <dbReference type="ARBA" id="ARBA00023163"/>
    </source>
</evidence>
<dbReference type="InterPro" id="IPR011006">
    <property type="entry name" value="CheY-like_superfamily"/>
</dbReference>
<evidence type="ECO:0000256" key="6">
    <source>
        <dbReference type="PROSITE-ProRule" id="PRU00169"/>
    </source>
</evidence>
<dbReference type="SUPFAM" id="SSF46689">
    <property type="entry name" value="Homeodomain-like"/>
    <property type="match status" value="1"/>
</dbReference>
<dbReference type="SMART" id="SM00448">
    <property type="entry name" value="REC"/>
    <property type="match status" value="1"/>
</dbReference>
<gene>
    <name evidence="10" type="ORF">PPEP_a1900</name>
</gene>
<evidence type="ECO:0000313" key="11">
    <source>
        <dbReference type="Proteomes" id="UP000660708"/>
    </source>
</evidence>
<name>A0A8I0MY38_9GAMM</name>
<feature type="domain" description="Sigma-54 factor interaction" evidence="8">
    <location>
        <begin position="153"/>
        <end position="382"/>
    </location>
</feature>
<dbReference type="GO" id="GO:0000160">
    <property type="term" value="P:phosphorelay signal transduction system"/>
    <property type="evidence" value="ECO:0007669"/>
    <property type="project" value="InterPro"/>
</dbReference>
<dbReference type="InterPro" id="IPR025943">
    <property type="entry name" value="Sigma_54_int_dom_ATP-bd_2"/>
</dbReference>
<evidence type="ECO:0000256" key="1">
    <source>
        <dbReference type="ARBA" id="ARBA00022741"/>
    </source>
</evidence>
<feature type="modified residue" description="4-aspartylphosphate" evidence="6">
    <location>
        <position position="57"/>
    </location>
</feature>
<dbReference type="RefSeq" id="WP_147388772.1">
    <property type="nucleotide sequence ID" value="NZ_AQHF01000026.1"/>
</dbReference>
<dbReference type="Proteomes" id="UP000660708">
    <property type="component" value="Unassembled WGS sequence"/>
</dbReference>
<keyword evidence="2" id="KW-0067">ATP-binding</keyword>
<dbReference type="GO" id="GO:0043565">
    <property type="term" value="F:sequence-specific DNA binding"/>
    <property type="evidence" value="ECO:0007669"/>
    <property type="project" value="InterPro"/>
</dbReference>
<protein>
    <recommendedName>
        <fullName evidence="12">Sigma-54-dependent Fis family transcriptional regulator</fullName>
    </recommendedName>
</protein>
<dbReference type="InterPro" id="IPR009057">
    <property type="entry name" value="Homeodomain-like_sf"/>
</dbReference>
<feature type="domain" description="Response regulatory" evidence="9">
    <location>
        <begin position="8"/>
        <end position="123"/>
    </location>
</feature>
<evidence type="ECO:0000256" key="4">
    <source>
        <dbReference type="ARBA" id="ARBA00023125"/>
    </source>
</evidence>
<keyword evidence="4" id="KW-0238">DNA-binding</keyword>
<dbReference type="InterPro" id="IPR025944">
    <property type="entry name" value="Sigma_54_int_dom_CS"/>
</dbReference>
<dbReference type="PANTHER" id="PTHR32071">
    <property type="entry name" value="TRANSCRIPTIONAL REGULATORY PROTEIN"/>
    <property type="match status" value="1"/>
</dbReference>
<comment type="caution">
    <text evidence="10">The sequence shown here is derived from an EMBL/GenBank/DDBJ whole genome shotgun (WGS) entry which is preliminary data.</text>
</comment>
<dbReference type="GO" id="GO:0005524">
    <property type="term" value="F:ATP binding"/>
    <property type="evidence" value="ECO:0007669"/>
    <property type="project" value="UniProtKB-KW"/>
</dbReference>